<accession>A0ABT1SMD0</accession>
<dbReference type="InterPro" id="IPR005789">
    <property type="entry name" value="Thr_deHydtase_catblc"/>
</dbReference>
<dbReference type="EMBL" id="JANGCH010000013">
    <property type="protein sequence ID" value="MCQ5122353.1"/>
    <property type="molecule type" value="Genomic_DNA"/>
</dbReference>
<evidence type="ECO:0000256" key="6">
    <source>
        <dbReference type="ARBA" id="ARBA00011447"/>
    </source>
</evidence>
<dbReference type="NCBIfam" id="TIGR01127">
    <property type="entry name" value="ilvA_1Cterm"/>
    <property type="match status" value="1"/>
</dbReference>
<evidence type="ECO:0000313" key="15">
    <source>
        <dbReference type="Proteomes" id="UP001524435"/>
    </source>
</evidence>
<dbReference type="InterPro" id="IPR050147">
    <property type="entry name" value="Ser/Thr_Dehydratase"/>
</dbReference>
<dbReference type="SUPFAM" id="SSF55021">
    <property type="entry name" value="ACT-like"/>
    <property type="match status" value="1"/>
</dbReference>
<evidence type="ECO:0000256" key="10">
    <source>
        <dbReference type="ARBA" id="ARBA00022624"/>
    </source>
</evidence>
<dbReference type="RefSeq" id="WP_245858017.1">
    <property type="nucleotide sequence ID" value="NZ_JANGCH010000013.1"/>
</dbReference>
<keyword evidence="10" id="KW-0412">Isoleucine biosynthesis</keyword>
<dbReference type="Gene3D" id="3.40.50.1100">
    <property type="match status" value="2"/>
</dbReference>
<evidence type="ECO:0000256" key="2">
    <source>
        <dbReference type="ARBA" id="ARBA00001933"/>
    </source>
</evidence>
<dbReference type="Proteomes" id="UP001524435">
    <property type="component" value="Unassembled WGS sequence"/>
</dbReference>
<gene>
    <name evidence="14" type="primary">ilvA</name>
    <name evidence="14" type="ORF">NE663_08795</name>
</gene>
<evidence type="ECO:0000313" key="14">
    <source>
        <dbReference type="EMBL" id="MCQ5122353.1"/>
    </source>
</evidence>
<comment type="caution">
    <text evidence="14">The sequence shown here is derived from an EMBL/GenBank/DDBJ whole genome shotgun (WGS) entry which is preliminary data.</text>
</comment>
<protein>
    <recommendedName>
        <fullName evidence="8">L-threonine dehydratase catabolic TdcB</fullName>
        <ecNumber evidence="7">4.3.1.19</ecNumber>
    </recommendedName>
</protein>
<sequence>MTTLTMELIEEAQRVLQPIISRTPLVRADKIQEHLWIKAESLQLTGAFKLRGAYYRLSKLSEEQKKRGVIAASAGNHAQGVAYACKEMGIKGTIVMPKTAPLSKIEATRSYGVKVELQGDTFNDAYEYAKNLQTLTDAVFIEPFNDPYIMAGQGTIALEIYERMPDVDVVLVPVGGGGLVSGIAYAMKHIKPDCKVYGVEAGSAASMQASLAAGQIVKLENAATIADGIAVKAPGDQTLAVCKTYLDGIITVSEDEIAAGILTLLEKMKMVAEGAGAVSVAAAMFEKLDLHGKNCVAVLSGGNIDVNFLSKIIDLGLMKTGRKVILDVPLVDKPGNLSKLLHLISTSGANVVSVDHNRYSDDMLSGICTVRCMIETTSEAHIGQLLDTLFAHGFHAKIQAR</sequence>
<comment type="cofactor">
    <cofactor evidence="2">
        <name>pyridoxal 5'-phosphate</name>
        <dbReference type="ChEBI" id="CHEBI:597326"/>
    </cofactor>
</comment>
<keyword evidence="15" id="KW-1185">Reference proteome</keyword>
<comment type="pathway">
    <text evidence="4">Amino-acid degradation; L-threonine degradation via propanoate pathway; propanoate from L-threonine: step 1/4.</text>
</comment>
<evidence type="ECO:0000259" key="13">
    <source>
        <dbReference type="Pfam" id="PF00291"/>
    </source>
</evidence>
<keyword evidence="10" id="KW-0100">Branched-chain amino acid biosynthesis</keyword>
<dbReference type="InterPro" id="IPR000634">
    <property type="entry name" value="Ser/Thr_deHydtase_PyrdxlP-BS"/>
</dbReference>
<dbReference type="InterPro" id="IPR036052">
    <property type="entry name" value="TrpB-like_PALP_sf"/>
</dbReference>
<dbReference type="GO" id="GO:0004794">
    <property type="term" value="F:threonine deaminase activity"/>
    <property type="evidence" value="ECO:0007669"/>
    <property type="project" value="UniProtKB-EC"/>
</dbReference>
<evidence type="ECO:0000256" key="9">
    <source>
        <dbReference type="ARBA" id="ARBA00022533"/>
    </source>
</evidence>
<evidence type="ECO:0000256" key="4">
    <source>
        <dbReference type="ARBA" id="ARBA00004958"/>
    </source>
</evidence>
<dbReference type="EC" id="4.3.1.19" evidence="7"/>
<name>A0ABT1SMD0_9FIRM</name>
<dbReference type="PROSITE" id="PS00165">
    <property type="entry name" value="DEHYDRATASE_SER_THR"/>
    <property type="match status" value="1"/>
</dbReference>
<dbReference type="SUPFAM" id="SSF53686">
    <property type="entry name" value="Tryptophan synthase beta subunit-like PLP-dependent enzymes"/>
    <property type="match status" value="1"/>
</dbReference>
<dbReference type="Pfam" id="PF00291">
    <property type="entry name" value="PALP"/>
    <property type="match status" value="1"/>
</dbReference>
<keyword evidence="9" id="KW-0021">Allosteric enzyme</keyword>
<reference evidence="14 15" key="1">
    <citation type="submission" date="2022-06" db="EMBL/GenBank/DDBJ databases">
        <title>Isolation of gut microbiota from human fecal samples.</title>
        <authorList>
            <person name="Pamer E.G."/>
            <person name="Barat B."/>
            <person name="Waligurski E."/>
            <person name="Medina S."/>
            <person name="Paddock L."/>
            <person name="Mostad J."/>
        </authorList>
    </citation>
    <scope>NUCLEOTIDE SEQUENCE [LARGE SCALE GENOMIC DNA]</scope>
    <source>
        <strain evidence="14 15">DFI.6.1</strain>
    </source>
</reference>
<dbReference type="InterPro" id="IPR045865">
    <property type="entry name" value="ACT-like_dom_sf"/>
</dbReference>
<keyword evidence="12 14" id="KW-0456">Lyase</keyword>
<comment type="subunit">
    <text evidence="6">In the native structure, TdcB is in a dimeric form, whereas in the TdcB-AMP complex, it exists in a tetrameric form (dimer of dimers).</text>
</comment>
<proteinExistence type="inferred from homology"/>
<comment type="similarity">
    <text evidence="5">Belongs to the serine/threonine dehydratase family.</text>
</comment>
<organism evidence="14 15">
    <name type="scientific">Massilicoli timonensis</name>
    <dbReference type="NCBI Taxonomy" id="2015901"/>
    <lineage>
        <taxon>Bacteria</taxon>
        <taxon>Bacillati</taxon>
        <taxon>Bacillota</taxon>
        <taxon>Erysipelotrichia</taxon>
        <taxon>Erysipelotrichales</taxon>
        <taxon>Erysipelotrichaceae</taxon>
        <taxon>Massilicoli</taxon>
    </lineage>
</organism>
<evidence type="ECO:0000256" key="7">
    <source>
        <dbReference type="ARBA" id="ARBA00012096"/>
    </source>
</evidence>
<feature type="domain" description="Tryptophan synthase beta chain-like PALP" evidence="13">
    <location>
        <begin position="18"/>
        <end position="301"/>
    </location>
</feature>
<keyword evidence="10" id="KW-0028">Amino-acid biosynthesis</keyword>
<evidence type="ECO:0000256" key="12">
    <source>
        <dbReference type="ARBA" id="ARBA00023239"/>
    </source>
</evidence>
<evidence type="ECO:0000256" key="8">
    <source>
        <dbReference type="ARBA" id="ARBA00022248"/>
    </source>
</evidence>
<evidence type="ECO:0000256" key="5">
    <source>
        <dbReference type="ARBA" id="ARBA00010869"/>
    </source>
</evidence>
<comment type="catalytic activity">
    <reaction evidence="1">
        <text>L-threonine = 2-oxobutanoate + NH4(+)</text>
        <dbReference type="Rhea" id="RHEA:22108"/>
        <dbReference type="ChEBI" id="CHEBI:16763"/>
        <dbReference type="ChEBI" id="CHEBI:28938"/>
        <dbReference type="ChEBI" id="CHEBI:57926"/>
        <dbReference type="EC" id="4.3.1.19"/>
    </reaction>
</comment>
<keyword evidence="11" id="KW-0663">Pyridoxal phosphate</keyword>
<dbReference type="InterPro" id="IPR044561">
    <property type="entry name" value="ACT_ThrD-II-like"/>
</dbReference>
<dbReference type="CDD" id="cd04886">
    <property type="entry name" value="ACT_ThrD-II-like"/>
    <property type="match status" value="1"/>
</dbReference>
<comment type="pathway">
    <text evidence="3">Amino-acid biosynthesis; L-isoleucine biosynthesis; 2-oxobutanoate from L-threonine: step 1/1.</text>
</comment>
<evidence type="ECO:0000256" key="3">
    <source>
        <dbReference type="ARBA" id="ARBA00004810"/>
    </source>
</evidence>
<evidence type="ECO:0000256" key="1">
    <source>
        <dbReference type="ARBA" id="ARBA00001274"/>
    </source>
</evidence>
<dbReference type="PANTHER" id="PTHR48078:SF6">
    <property type="entry name" value="L-THREONINE DEHYDRATASE CATABOLIC TDCB"/>
    <property type="match status" value="1"/>
</dbReference>
<dbReference type="InterPro" id="IPR001926">
    <property type="entry name" value="TrpB-like_PALP"/>
</dbReference>
<evidence type="ECO:0000256" key="11">
    <source>
        <dbReference type="ARBA" id="ARBA00022898"/>
    </source>
</evidence>
<dbReference type="CDD" id="cd01562">
    <property type="entry name" value="Thr-dehyd"/>
    <property type="match status" value="1"/>
</dbReference>
<dbReference type="PANTHER" id="PTHR48078">
    <property type="entry name" value="THREONINE DEHYDRATASE, MITOCHONDRIAL-RELATED"/>
    <property type="match status" value="1"/>
</dbReference>